<proteinExistence type="predicted"/>
<dbReference type="AlphaFoldDB" id="A0AA92K4Q0"/>
<accession>A0AA92K4Q0</accession>
<gene>
    <name evidence="1" type="ORF">HF909_18380</name>
</gene>
<sequence>MEMIARVTIRGAKKFVGNVNGNDIDSGTIFTDVELRGEDSKGVCTQALKCTNSQVVVKVMNNPFPFIAEVSMVQTSNGKVDGDQLIVTDIKPLQRLADETKPKA</sequence>
<dbReference type="Proteomes" id="UP000593970">
    <property type="component" value="Plasmid pUW774mp"/>
</dbReference>
<reference evidence="2" key="1">
    <citation type="submission" date="2020-04" db="EMBL/GenBank/DDBJ databases">
        <title>Ralstonia solanacearum UW576, UW763, UW773, and UW774.</title>
        <authorList>
            <person name="Steidl O."/>
            <person name="Truchon A."/>
            <person name="Allen C."/>
        </authorList>
    </citation>
    <scope>NUCLEOTIDE SEQUENCE [LARGE SCALE GENOMIC DNA]</scope>
    <source>
        <strain evidence="2">UW774</strain>
        <plasmid evidence="2">pUW774mp</plasmid>
    </source>
</reference>
<evidence type="ECO:0000313" key="1">
    <source>
        <dbReference type="EMBL" id="QOK98452.1"/>
    </source>
</evidence>
<name>A0AA92K4Q0_RALSL</name>
<protein>
    <submittedName>
        <fullName evidence="1">Uncharacterized protein</fullName>
    </submittedName>
</protein>
<evidence type="ECO:0000313" key="2">
    <source>
        <dbReference type="Proteomes" id="UP000593970"/>
    </source>
</evidence>
<geneLocation type="plasmid" evidence="1 2">
    <name>pUW774mp</name>
</geneLocation>
<organism evidence="1 2">
    <name type="scientific">Ralstonia solanacearum</name>
    <name type="common">Pseudomonas solanacearum</name>
    <dbReference type="NCBI Taxonomy" id="305"/>
    <lineage>
        <taxon>Bacteria</taxon>
        <taxon>Pseudomonadati</taxon>
        <taxon>Pseudomonadota</taxon>
        <taxon>Betaproteobacteria</taxon>
        <taxon>Burkholderiales</taxon>
        <taxon>Burkholderiaceae</taxon>
        <taxon>Ralstonia</taxon>
        <taxon>Ralstonia solanacearum species complex</taxon>
    </lineage>
</organism>
<dbReference type="EMBL" id="CP051170">
    <property type="protein sequence ID" value="QOK98452.1"/>
    <property type="molecule type" value="Genomic_DNA"/>
</dbReference>
<keyword evidence="1" id="KW-0614">Plasmid</keyword>